<dbReference type="Gene3D" id="2.30.180.10">
    <property type="entry name" value="FAS1 domain"/>
    <property type="match status" value="2"/>
</dbReference>
<dbReference type="InterPro" id="IPR036378">
    <property type="entry name" value="FAS1_dom_sf"/>
</dbReference>
<reference evidence="2 3" key="1">
    <citation type="submission" date="2020-05" db="EMBL/GenBank/DDBJ databases">
        <title>Distinct polysaccharide utilization as determinants for interspecies competition between intestinal Prevotella spp.</title>
        <authorList>
            <person name="Galvez E.J.C."/>
            <person name="Iljazovic A."/>
            <person name="Strowig T."/>
        </authorList>
    </citation>
    <scope>NUCLEOTIDE SEQUENCE [LARGE SCALE GENOMIC DNA]</scope>
    <source>
        <strain evidence="2 3">PMUR</strain>
    </source>
</reference>
<accession>A0ABX2AS04</accession>
<keyword evidence="3" id="KW-1185">Reference proteome</keyword>
<sequence length="805" mass="90709">MDEETPAGWGASIYSWLDDQGDYTNTVQIIRDLNYTNVLGKTGSKTLFVADDAAFGRFYANNTWGVRSYKDLTESQKKMLLFGNMLDNSMQLNSLSSVEGPIEGECMRRFASNSPYDSIMVLDSEHMPDNRYWKPYREAGKIVCMGDNSTVPLIHFVEKMLEMKRITNDDYNFLYNHTTDRKPGDASVNGVQVEQPNIKCSNGFIHRMAEVVTPLPNMAEIIARKENVSQFNSLLERFCAPYWVGEEMNVRYNDMYGTSDSLFQKRFFSQKSQKGENLNLTPANTPVSGQLLFDPEWNAYYAGNNDLGGNVAMERDMAVMMVPSNKAMDEYWNTGAGRVLKDYYGSWDNVPDNVVAKLINNNMLTSFISSVPSKFEDILNDANDPMGVTVESVDSVWLGCNGAVYLTDCVYSPTAYVSVSFPALINETMNILNWGIEQLQYNVYLNSLNSYYSFFLPTNHAMLEYIDPCSYGKNKTQLYRFHYDPTKPESDRVWAGIFNYDIETGEVLDSIGRASTDQVKNRLNDILNTHIVIGNVEDGKTYYRTKGGTEIRVNNVAAGVGGMTVEGSYQINEGRPLVVADIYDQTEKGNGKTYILDGAPIMGTRHTVRDVLASQEEYSAFLDLLDGTGLIEQIHLNRNACGGDNISTFNTYHYTVYVPTNESIRALQQQGKLPTWEQVEAWEEAGLTAEKTRDSLAIVDFVKYHLQDNALFIGATAESGDYETALINPETGRFHRLTSKLDENGIVIRDEAGNTRHVLISNERLYNRMAREYQYDGIDKTQAGRIETTSSAVVHLIDQPLLIKN</sequence>
<dbReference type="InterPro" id="IPR050904">
    <property type="entry name" value="Adhesion/Biosynth-related"/>
</dbReference>
<feature type="domain" description="FAS1" evidence="1">
    <location>
        <begin position="605"/>
        <end position="801"/>
    </location>
</feature>
<evidence type="ECO:0000313" key="2">
    <source>
        <dbReference type="EMBL" id="NPD92984.1"/>
    </source>
</evidence>
<proteinExistence type="predicted"/>
<dbReference type="Proteomes" id="UP000714420">
    <property type="component" value="Unassembled WGS sequence"/>
</dbReference>
<protein>
    <recommendedName>
        <fullName evidence="1">FAS1 domain-containing protein</fullName>
    </recommendedName>
</protein>
<name>A0ABX2AS04_9BACT</name>
<dbReference type="PROSITE" id="PS50213">
    <property type="entry name" value="FAS1"/>
    <property type="match status" value="2"/>
</dbReference>
<evidence type="ECO:0000313" key="3">
    <source>
        <dbReference type="Proteomes" id="UP000714420"/>
    </source>
</evidence>
<gene>
    <name evidence="2" type="ORF">HPS56_11660</name>
</gene>
<dbReference type="SUPFAM" id="SSF82153">
    <property type="entry name" value="FAS1 domain"/>
    <property type="match status" value="2"/>
</dbReference>
<organism evidence="2 3">
    <name type="scientific">Xylanibacter muris</name>
    <dbReference type="NCBI Taxonomy" id="2736290"/>
    <lineage>
        <taxon>Bacteria</taxon>
        <taxon>Pseudomonadati</taxon>
        <taxon>Bacteroidota</taxon>
        <taxon>Bacteroidia</taxon>
        <taxon>Bacteroidales</taxon>
        <taxon>Prevotellaceae</taxon>
        <taxon>Xylanibacter</taxon>
    </lineage>
</organism>
<dbReference type="InterPro" id="IPR000782">
    <property type="entry name" value="FAS1_domain"/>
</dbReference>
<dbReference type="EMBL" id="JABKKF010000013">
    <property type="protein sequence ID" value="NPD92984.1"/>
    <property type="molecule type" value="Genomic_DNA"/>
</dbReference>
<comment type="caution">
    <text evidence="2">The sequence shown here is derived from an EMBL/GenBank/DDBJ whole genome shotgun (WGS) entry which is preliminary data.</text>
</comment>
<dbReference type="PANTHER" id="PTHR10900:SF77">
    <property type="entry name" value="FI19380P1"/>
    <property type="match status" value="1"/>
</dbReference>
<feature type="domain" description="FAS1" evidence="1">
    <location>
        <begin position="10"/>
        <end position="212"/>
    </location>
</feature>
<evidence type="ECO:0000259" key="1">
    <source>
        <dbReference type="PROSITE" id="PS50213"/>
    </source>
</evidence>
<dbReference type="PANTHER" id="PTHR10900">
    <property type="entry name" value="PERIOSTIN-RELATED"/>
    <property type="match status" value="1"/>
</dbReference>